<dbReference type="VEuPathDB" id="CryptoDB:Cvel_28084"/>
<accession>A0A0G4HIY9</accession>
<feature type="region of interest" description="Disordered" evidence="1">
    <location>
        <begin position="159"/>
        <end position="195"/>
    </location>
</feature>
<feature type="compositionally biased region" description="Pro residues" evidence="1">
    <location>
        <begin position="65"/>
        <end position="82"/>
    </location>
</feature>
<proteinExistence type="predicted"/>
<feature type="compositionally biased region" description="Basic and acidic residues" evidence="1">
    <location>
        <begin position="130"/>
        <end position="140"/>
    </location>
</feature>
<dbReference type="EMBL" id="CDMZ01002850">
    <property type="protein sequence ID" value="CEM44144.1"/>
    <property type="molecule type" value="Genomic_DNA"/>
</dbReference>
<organism evidence="2">
    <name type="scientific">Chromera velia CCMP2878</name>
    <dbReference type="NCBI Taxonomy" id="1169474"/>
    <lineage>
        <taxon>Eukaryota</taxon>
        <taxon>Sar</taxon>
        <taxon>Alveolata</taxon>
        <taxon>Colpodellida</taxon>
        <taxon>Chromeraceae</taxon>
        <taxon>Chromera</taxon>
    </lineage>
</organism>
<gene>
    <name evidence="2" type="ORF">Cvel_28084</name>
</gene>
<evidence type="ECO:0000313" key="2">
    <source>
        <dbReference type="EMBL" id="CEM44144.1"/>
    </source>
</evidence>
<feature type="non-terminal residue" evidence="2">
    <location>
        <position position="1"/>
    </location>
</feature>
<evidence type="ECO:0000256" key="1">
    <source>
        <dbReference type="SAM" id="MobiDB-lite"/>
    </source>
</evidence>
<reference evidence="2" key="1">
    <citation type="submission" date="2014-11" db="EMBL/GenBank/DDBJ databases">
        <authorList>
            <person name="Otto D Thomas"/>
            <person name="Naeem Raeece"/>
        </authorList>
    </citation>
    <scope>NUCLEOTIDE SEQUENCE</scope>
</reference>
<name>A0A0G4HIY9_9ALVE</name>
<feature type="region of interest" description="Disordered" evidence="1">
    <location>
        <begin position="1"/>
        <end position="146"/>
    </location>
</feature>
<sequence>PQPTLLPNAGAWGPLGGEEGLNTAAHIANGNIPQPGDHTAPPAPPSMPPSADEEMADASADVQPQPLPVSRPPSSAPPPAPPQGGAQQAMGTGGTRAGPVQGGSIPAGCTTLDMLFPDAHTAEEEGEMTDGERSPQERPQELPPSVRLVNMEWQRMEERLKQPEEGPPTEASKRKRHENTNRWDNPILAATEGEV</sequence>
<protein>
    <submittedName>
        <fullName evidence="2">Uncharacterized protein</fullName>
    </submittedName>
</protein>
<dbReference type="AlphaFoldDB" id="A0A0G4HIY9"/>